<keyword evidence="8" id="KW-0175">Coiled coil</keyword>
<keyword evidence="4 7" id="KW-0378">Hydrolase</keyword>
<keyword evidence="3" id="KW-0479">Metal-binding</keyword>
<comment type="similarity">
    <text evidence="1 7">Belongs to the peptidase M4 family.</text>
</comment>
<dbReference type="PANTHER" id="PTHR43579">
    <property type="match status" value="1"/>
</dbReference>
<dbReference type="InterPro" id="IPR027268">
    <property type="entry name" value="Peptidase_M4/M1_CTD_sf"/>
</dbReference>
<evidence type="ECO:0000256" key="5">
    <source>
        <dbReference type="ARBA" id="ARBA00022833"/>
    </source>
</evidence>
<evidence type="ECO:0000256" key="3">
    <source>
        <dbReference type="ARBA" id="ARBA00022723"/>
    </source>
</evidence>
<evidence type="ECO:0000256" key="7">
    <source>
        <dbReference type="RuleBase" id="RU366073"/>
    </source>
</evidence>
<name>A0ABS4L7I7_STRAV</name>
<dbReference type="EC" id="3.4.24.-" evidence="7"/>
<comment type="subcellular location">
    <subcellularLocation>
        <location evidence="7">Secreted</location>
    </subcellularLocation>
</comment>
<dbReference type="Gene3D" id="3.10.170.10">
    <property type="match status" value="1"/>
</dbReference>
<organism evidence="11 12">
    <name type="scientific">Streptomyces avidinii</name>
    <dbReference type="NCBI Taxonomy" id="1895"/>
    <lineage>
        <taxon>Bacteria</taxon>
        <taxon>Bacillati</taxon>
        <taxon>Actinomycetota</taxon>
        <taxon>Actinomycetes</taxon>
        <taxon>Kitasatosporales</taxon>
        <taxon>Streptomycetaceae</taxon>
        <taxon>Streptomyces</taxon>
    </lineage>
</organism>
<dbReference type="SUPFAM" id="SSF55486">
    <property type="entry name" value="Metalloproteases ('zincins'), catalytic domain"/>
    <property type="match status" value="1"/>
</dbReference>
<comment type="function">
    <text evidence="7">Extracellular zinc metalloprotease.</text>
</comment>
<evidence type="ECO:0000256" key="8">
    <source>
        <dbReference type="SAM" id="Coils"/>
    </source>
</evidence>
<feature type="coiled-coil region" evidence="8">
    <location>
        <begin position="374"/>
        <end position="401"/>
    </location>
</feature>
<evidence type="ECO:0000313" key="12">
    <source>
        <dbReference type="Proteomes" id="UP001519310"/>
    </source>
</evidence>
<dbReference type="InterPro" id="IPR013856">
    <property type="entry name" value="Peptidase_M4_domain"/>
</dbReference>
<evidence type="ECO:0000256" key="2">
    <source>
        <dbReference type="ARBA" id="ARBA00022670"/>
    </source>
</evidence>
<evidence type="ECO:0000256" key="4">
    <source>
        <dbReference type="ARBA" id="ARBA00022801"/>
    </source>
</evidence>
<evidence type="ECO:0000259" key="10">
    <source>
        <dbReference type="Pfam" id="PF02868"/>
    </source>
</evidence>
<comment type="caution">
    <text evidence="11">The sequence shown here is derived from an EMBL/GenBank/DDBJ whole genome shotgun (WGS) entry which is preliminary data.</text>
</comment>
<evidence type="ECO:0000259" key="9">
    <source>
        <dbReference type="Pfam" id="PF01447"/>
    </source>
</evidence>
<feature type="domain" description="Peptidase M4" evidence="9">
    <location>
        <begin position="96"/>
        <end position="171"/>
    </location>
</feature>
<feature type="domain" description="Peptidase M4 C-terminal" evidence="10">
    <location>
        <begin position="174"/>
        <end position="345"/>
    </location>
</feature>
<dbReference type="PANTHER" id="PTHR43579:SF1">
    <property type="entry name" value="NEUTRAL METALLOPROTEINASE"/>
    <property type="match status" value="1"/>
</dbReference>
<dbReference type="RefSeq" id="WP_189969528.1">
    <property type="nucleotide sequence ID" value="NZ_BMVL01000006.1"/>
</dbReference>
<dbReference type="CDD" id="cd09597">
    <property type="entry name" value="M4_TLP"/>
    <property type="match status" value="1"/>
</dbReference>
<proteinExistence type="inferred from homology"/>
<evidence type="ECO:0000313" key="11">
    <source>
        <dbReference type="EMBL" id="MBP2038089.1"/>
    </source>
</evidence>
<dbReference type="InterPro" id="IPR023612">
    <property type="entry name" value="Peptidase_M4"/>
</dbReference>
<dbReference type="Pfam" id="PF01447">
    <property type="entry name" value="Peptidase_M4"/>
    <property type="match status" value="1"/>
</dbReference>
<keyword evidence="5 7" id="KW-0862">Zinc</keyword>
<dbReference type="EMBL" id="JAGGLQ010000006">
    <property type="protein sequence ID" value="MBP2038089.1"/>
    <property type="molecule type" value="Genomic_DNA"/>
</dbReference>
<dbReference type="GO" id="GO:0008237">
    <property type="term" value="F:metallopeptidase activity"/>
    <property type="evidence" value="ECO:0007669"/>
    <property type="project" value="UniProtKB-KW"/>
</dbReference>
<accession>A0ABS4L7I7</accession>
<dbReference type="InterPro" id="IPR001570">
    <property type="entry name" value="Peptidase_M4_C_domain"/>
</dbReference>
<reference evidence="11 12" key="1">
    <citation type="submission" date="2021-03" db="EMBL/GenBank/DDBJ databases">
        <title>Genomic Encyclopedia of Type Strains, Phase IV (KMG-IV): sequencing the most valuable type-strain genomes for metagenomic binning, comparative biology and taxonomic classification.</title>
        <authorList>
            <person name="Goeker M."/>
        </authorList>
    </citation>
    <scope>NUCLEOTIDE SEQUENCE [LARGE SCALE GENOMIC DNA]</scope>
    <source>
        <strain evidence="11 12">DSM 40526</strain>
    </source>
</reference>
<protein>
    <recommendedName>
        <fullName evidence="7">Neutral metalloproteinase</fullName>
        <ecNumber evidence="7">3.4.24.-</ecNumber>
    </recommendedName>
</protein>
<evidence type="ECO:0000256" key="6">
    <source>
        <dbReference type="ARBA" id="ARBA00023049"/>
    </source>
</evidence>
<keyword evidence="2 7" id="KW-0645">Protease</keyword>
<dbReference type="Proteomes" id="UP001519310">
    <property type="component" value="Unassembled WGS sequence"/>
</dbReference>
<dbReference type="Pfam" id="PF02868">
    <property type="entry name" value="Peptidase_M4_C"/>
    <property type="match status" value="1"/>
</dbReference>
<dbReference type="InterPro" id="IPR052759">
    <property type="entry name" value="Metalloprotease_M4"/>
</dbReference>
<sequence>MSRNRRLNCIIPPHILYKLLESEDREVRQAALDSLLSTARLRGERSVRASVIGATAGNGRRTVFDCRHGRFLPSAELARSEDGPASTDESVNRAFDGLATTRDFFRGVLQRNSLDDRGMRLDGYVHFDTHYNNAFWDGRQMIFGDGDGRLFTDFTGSLDVIAHELTHGVTEFTAGLEYHNQSGALNESMSDVFGTLVKQWSLNQSVETADWLIGAEVFTPEVDADALRSMKAPGQAYNNALFGKDPQPDHMRNFANLPDSERGDYGGVHINSGIPNRAFYLAAARIGGFAWGAPGVIWYESLKASEADTRFQDFADTTYRKAEQLYGGGSAEQLAVLSAWQEVGIRISGVPTGIALARSLAVNGGGGAGREDGLAALSKQIGALSAQVRELTEEVTALRGKKLPSRVDAGRASDGR</sequence>
<keyword evidence="12" id="KW-1185">Reference proteome</keyword>
<keyword evidence="7" id="KW-0964">Secreted</keyword>
<keyword evidence="6 7" id="KW-0482">Metalloprotease</keyword>
<dbReference type="PRINTS" id="PR00730">
    <property type="entry name" value="THERMOLYSIN"/>
</dbReference>
<dbReference type="Gene3D" id="1.10.390.10">
    <property type="entry name" value="Neutral Protease Domain 2"/>
    <property type="match status" value="1"/>
</dbReference>
<comment type="cofactor">
    <cofactor evidence="7">
        <name>Zn(2+)</name>
        <dbReference type="ChEBI" id="CHEBI:29105"/>
    </cofactor>
</comment>
<evidence type="ECO:0000256" key="1">
    <source>
        <dbReference type="ARBA" id="ARBA00009388"/>
    </source>
</evidence>
<gene>
    <name evidence="11" type="ORF">J2Z77_003896</name>
</gene>